<accession>A0A397URF7</accession>
<proteinExistence type="predicted"/>
<dbReference type="AlphaFoldDB" id="A0A397URF7"/>
<reference evidence="1 2" key="1">
    <citation type="submission" date="2018-06" db="EMBL/GenBank/DDBJ databases">
        <title>Comparative genomics reveals the genomic features of Rhizophagus irregularis, R. cerebriforme, R. diaphanum and Gigaspora rosea, and their symbiotic lifestyle signature.</title>
        <authorList>
            <person name="Morin E."/>
            <person name="San Clemente H."/>
            <person name="Chen E.C.H."/>
            <person name="De La Providencia I."/>
            <person name="Hainaut M."/>
            <person name="Kuo A."/>
            <person name="Kohler A."/>
            <person name="Murat C."/>
            <person name="Tang N."/>
            <person name="Roy S."/>
            <person name="Loubradou J."/>
            <person name="Henrissat B."/>
            <person name="Grigoriev I.V."/>
            <person name="Corradi N."/>
            <person name="Roux C."/>
            <person name="Martin F.M."/>
        </authorList>
    </citation>
    <scope>NUCLEOTIDE SEQUENCE [LARGE SCALE GENOMIC DNA]</scope>
    <source>
        <strain evidence="1 2">DAOM 194757</strain>
    </source>
</reference>
<gene>
    <name evidence="1" type="ORF">C2G38_2201364</name>
</gene>
<sequence>MNLEEKIMDSNALNESDCKTLVEDDDGMNAENNDNNFELPLEGDALNFTSGINGSTKMKLTKEIVKDCSHNRIEAKMDENKESNCCRKFGNELELKPIKSGFLDHIKSVIETKIENNNMWFKNQLDGLIVKIKESVNKSIVVTHRIDSNKEKEIGKGVGSQVKEYVTNHNF</sequence>
<protein>
    <submittedName>
        <fullName evidence="1">Uncharacterized protein</fullName>
    </submittedName>
</protein>
<evidence type="ECO:0000313" key="2">
    <source>
        <dbReference type="Proteomes" id="UP000266673"/>
    </source>
</evidence>
<name>A0A397URF7_9GLOM</name>
<evidence type="ECO:0000313" key="1">
    <source>
        <dbReference type="EMBL" id="RIB12191.1"/>
    </source>
</evidence>
<keyword evidence="2" id="KW-1185">Reference proteome</keyword>
<organism evidence="1 2">
    <name type="scientific">Gigaspora rosea</name>
    <dbReference type="NCBI Taxonomy" id="44941"/>
    <lineage>
        <taxon>Eukaryota</taxon>
        <taxon>Fungi</taxon>
        <taxon>Fungi incertae sedis</taxon>
        <taxon>Mucoromycota</taxon>
        <taxon>Glomeromycotina</taxon>
        <taxon>Glomeromycetes</taxon>
        <taxon>Diversisporales</taxon>
        <taxon>Gigasporaceae</taxon>
        <taxon>Gigaspora</taxon>
    </lineage>
</organism>
<dbReference type="EMBL" id="QKWP01001050">
    <property type="protein sequence ID" value="RIB12191.1"/>
    <property type="molecule type" value="Genomic_DNA"/>
</dbReference>
<dbReference type="Proteomes" id="UP000266673">
    <property type="component" value="Unassembled WGS sequence"/>
</dbReference>
<comment type="caution">
    <text evidence="1">The sequence shown here is derived from an EMBL/GenBank/DDBJ whole genome shotgun (WGS) entry which is preliminary data.</text>
</comment>